<keyword evidence="1" id="KW-0812">Transmembrane</keyword>
<dbReference type="Proteomes" id="UP000178815">
    <property type="component" value="Unassembled WGS sequence"/>
</dbReference>
<gene>
    <name evidence="2" type="ORF">A2678_02715</name>
</gene>
<sequence length="123" mass="13785">MDISLVVAQIVGAYLIISGLFLIFRGKTLPRLLQDFFGHPAVVYLTGIILVFLSLLYLLQNNVWDNSWRTVITVVAWLVLLKGLAYIFIPDALHKMVNKKLLDTLNVYGIVAFVAGLSLFYLG</sequence>
<name>A0A1F6CJ21_9BACT</name>
<accession>A0A1F6CJ21</accession>
<evidence type="ECO:0008006" key="4">
    <source>
        <dbReference type="Google" id="ProtNLM"/>
    </source>
</evidence>
<feature type="transmembrane region" description="Helical" evidence="1">
    <location>
        <begin position="6"/>
        <end position="24"/>
    </location>
</feature>
<reference evidence="2 3" key="1">
    <citation type="journal article" date="2016" name="Nat. Commun.">
        <title>Thousands of microbial genomes shed light on interconnected biogeochemical processes in an aquifer system.</title>
        <authorList>
            <person name="Anantharaman K."/>
            <person name="Brown C.T."/>
            <person name="Hug L.A."/>
            <person name="Sharon I."/>
            <person name="Castelle C.J."/>
            <person name="Probst A.J."/>
            <person name="Thomas B.C."/>
            <person name="Singh A."/>
            <person name="Wilkins M.J."/>
            <person name="Karaoz U."/>
            <person name="Brodie E.L."/>
            <person name="Williams K.H."/>
            <person name="Hubbard S.S."/>
            <person name="Banfield J.F."/>
        </authorList>
    </citation>
    <scope>NUCLEOTIDE SEQUENCE [LARGE SCALE GENOMIC DNA]</scope>
</reference>
<feature type="transmembrane region" description="Helical" evidence="1">
    <location>
        <begin position="101"/>
        <end position="122"/>
    </location>
</feature>
<dbReference type="AlphaFoldDB" id="A0A1F6CJ21"/>
<dbReference type="EMBL" id="MFKU01000006">
    <property type="protein sequence ID" value="OGG48951.1"/>
    <property type="molecule type" value="Genomic_DNA"/>
</dbReference>
<comment type="caution">
    <text evidence="2">The sequence shown here is derived from an EMBL/GenBank/DDBJ whole genome shotgun (WGS) entry which is preliminary data.</text>
</comment>
<protein>
    <recommendedName>
        <fullName evidence="4">Integral membrane protein (PIN domain superfamily)</fullName>
    </recommendedName>
</protein>
<evidence type="ECO:0000256" key="1">
    <source>
        <dbReference type="SAM" id="Phobius"/>
    </source>
</evidence>
<feature type="transmembrane region" description="Helical" evidence="1">
    <location>
        <begin position="36"/>
        <end position="59"/>
    </location>
</feature>
<evidence type="ECO:0000313" key="3">
    <source>
        <dbReference type="Proteomes" id="UP000178815"/>
    </source>
</evidence>
<keyword evidence="1" id="KW-0472">Membrane</keyword>
<keyword evidence="1" id="KW-1133">Transmembrane helix</keyword>
<evidence type="ECO:0000313" key="2">
    <source>
        <dbReference type="EMBL" id="OGG48951.1"/>
    </source>
</evidence>
<proteinExistence type="predicted"/>
<dbReference type="STRING" id="1798481.A2678_02715"/>
<feature type="transmembrane region" description="Helical" evidence="1">
    <location>
        <begin position="71"/>
        <end position="89"/>
    </location>
</feature>
<organism evidence="2 3">
    <name type="scientific">Candidatus Kaiserbacteria bacterium RIFCSPHIGHO2_01_FULL_53_31</name>
    <dbReference type="NCBI Taxonomy" id="1798481"/>
    <lineage>
        <taxon>Bacteria</taxon>
        <taxon>Candidatus Kaiseribacteriota</taxon>
    </lineage>
</organism>